<comment type="similarity">
    <text evidence="3">Belongs to the PurU family.</text>
</comment>
<dbReference type="CDD" id="cd08648">
    <property type="entry name" value="FMT_core_Formyl-FH4-Hydrolase_C"/>
    <property type="match status" value="1"/>
</dbReference>
<feature type="active site" evidence="3">
    <location>
        <position position="250"/>
    </location>
</feature>
<dbReference type="PANTHER" id="PTHR42706:SF1">
    <property type="entry name" value="FORMYLTETRAHYDROFOLATE DEFORMYLASE 2, MITOCHONDRIAL"/>
    <property type="match status" value="1"/>
</dbReference>
<dbReference type="PANTHER" id="PTHR42706">
    <property type="entry name" value="FORMYLTETRAHYDROFOLATE DEFORMYLASE"/>
    <property type="match status" value="1"/>
</dbReference>
<keyword evidence="7" id="KW-1185">Reference proteome</keyword>
<dbReference type="InterPro" id="IPR045865">
    <property type="entry name" value="ACT-like_dom_sf"/>
</dbReference>
<dbReference type="InterPro" id="IPR002912">
    <property type="entry name" value="ACT_dom"/>
</dbReference>
<sequence length="307" mass="34579">MSKTQNTESTKVELENKDTGSSSTHEVVLKFSCSDQPGIVAAVANLFALQGFNIRESSQFEDVHTHKFFMRTVLESCEGPKSIEQVKTSFEPIAQRYGMEWSLYDNQYKPRVVIAVSQWGHCLENLLDGYKRGTLPIDIVAVVSNHAVMQPLCEWYQVPFHHLPVTKDTKSEQEAAILNIFSDNNADFLVLARYMQILSNDLCEALSGKAINIHHSFLPGFKGAKPYHQAYDRGVKLIGATAHYVTSELDEGPIIEQAVERVSHANTPEELVEIGRDIEAVVLNRAVRWHAQHRVLLNETKTVVFSR</sequence>
<proteinExistence type="inferred from homology"/>
<dbReference type="Proteomes" id="UP001156870">
    <property type="component" value="Unassembled WGS sequence"/>
</dbReference>
<comment type="pathway">
    <text evidence="3">Purine metabolism; IMP biosynthesis via de novo pathway; formate from 10-formyl-5,6,7,8-tetrahydrofolate: step 1/1.</text>
</comment>
<dbReference type="RefSeq" id="WP_232592603.1">
    <property type="nucleotide sequence ID" value="NZ_BSPD01000085.1"/>
</dbReference>
<evidence type="ECO:0000313" key="7">
    <source>
        <dbReference type="Proteomes" id="UP001156870"/>
    </source>
</evidence>
<organism evidence="6 7">
    <name type="scientific">Marinibactrum halimedae</name>
    <dbReference type="NCBI Taxonomy" id="1444977"/>
    <lineage>
        <taxon>Bacteria</taxon>
        <taxon>Pseudomonadati</taxon>
        <taxon>Pseudomonadota</taxon>
        <taxon>Gammaproteobacteria</taxon>
        <taxon>Cellvibrionales</taxon>
        <taxon>Cellvibrionaceae</taxon>
        <taxon>Marinibactrum</taxon>
    </lineage>
</organism>
<dbReference type="Pfam" id="PF01842">
    <property type="entry name" value="ACT"/>
    <property type="match status" value="1"/>
</dbReference>
<dbReference type="PRINTS" id="PR01575">
    <property type="entry name" value="FFH4HYDRLASE"/>
</dbReference>
<dbReference type="PROSITE" id="PS51671">
    <property type="entry name" value="ACT"/>
    <property type="match status" value="1"/>
</dbReference>
<dbReference type="SUPFAM" id="SSF53328">
    <property type="entry name" value="Formyltransferase"/>
    <property type="match status" value="1"/>
</dbReference>
<dbReference type="Gene3D" id="3.40.50.170">
    <property type="entry name" value="Formyl transferase, N-terminal domain"/>
    <property type="match status" value="1"/>
</dbReference>
<evidence type="ECO:0000259" key="5">
    <source>
        <dbReference type="PROSITE" id="PS51671"/>
    </source>
</evidence>
<evidence type="ECO:0000256" key="1">
    <source>
        <dbReference type="ARBA" id="ARBA00022563"/>
    </source>
</evidence>
<dbReference type="GO" id="GO:0008864">
    <property type="term" value="F:formyltetrahydrofolate deformylase activity"/>
    <property type="evidence" value="ECO:0007669"/>
    <property type="project" value="UniProtKB-UniRule"/>
</dbReference>
<evidence type="ECO:0000256" key="4">
    <source>
        <dbReference type="NCBIfam" id="TIGR00655"/>
    </source>
</evidence>
<dbReference type="AlphaFoldDB" id="A0AA37WN30"/>
<dbReference type="NCBIfam" id="TIGR00655">
    <property type="entry name" value="PurU"/>
    <property type="match status" value="1"/>
</dbReference>
<dbReference type="Pfam" id="PF00551">
    <property type="entry name" value="Formyl_trans_N"/>
    <property type="match status" value="1"/>
</dbReference>
<keyword evidence="2 3" id="KW-0378">Hydrolase</keyword>
<dbReference type="Gene3D" id="3.30.70.260">
    <property type="match status" value="1"/>
</dbReference>
<accession>A0AA37WN30</accession>
<dbReference type="InterPro" id="IPR036477">
    <property type="entry name" value="Formyl_transf_N_sf"/>
</dbReference>
<comment type="catalytic activity">
    <reaction evidence="3">
        <text>(6R)-10-formyltetrahydrofolate + H2O = (6S)-5,6,7,8-tetrahydrofolate + formate + H(+)</text>
        <dbReference type="Rhea" id="RHEA:19833"/>
        <dbReference type="ChEBI" id="CHEBI:15377"/>
        <dbReference type="ChEBI" id="CHEBI:15378"/>
        <dbReference type="ChEBI" id="CHEBI:15740"/>
        <dbReference type="ChEBI" id="CHEBI:57453"/>
        <dbReference type="ChEBI" id="CHEBI:195366"/>
        <dbReference type="EC" id="3.5.1.10"/>
    </reaction>
</comment>
<evidence type="ECO:0000313" key="6">
    <source>
        <dbReference type="EMBL" id="GLS27679.1"/>
    </source>
</evidence>
<name>A0AA37WN30_9GAMM</name>
<comment type="function">
    <text evidence="3">Catalyzes the hydrolysis of 10-formyltetrahydrofolate (formyl-FH4) to formate and tetrahydrofolate (FH4).</text>
</comment>
<dbReference type="GO" id="GO:0006730">
    <property type="term" value="P:one-carbon metabolic process"/>
    <property type="evidence" value="ECO:0007669"/>
    <property type="project" value="UniProtKB-KW"/>
</dbReference>
<keyword evidence="1 3" id="KW-0554">One-carbon metabolism</keyword>
<dbReference type="EMBL" id="BSPD01000085">
    <property type="protein sequence ID" value="GLS27679.1"/>
    <property type="molecule type" value="Genomic_DNA"/>
</dbReference>
<dbReference type="InterPro" id="IPR044074">
    <property type="entry name" value="PurU_ACT"/>
</dbReference>
<dbReference type="HAMAP" id="MF_01927">
    <property type="entry name" value="PurU"/>
    <property type="match status" value="1"/>
</dbReference>
<dbReference type="NCBIfam" id="NF004684">
    <property type="entry name" value="PRK06027.1"/>
    <property type="match status" value="1"/>
</dbReference>
<dbReference type="InterPro" id="IPR004810">
    <property type="entry name" value="PurU"/>
</dbReference>
<keyword evidence="3" id="KW-0658">Purine biosynthesis</keyword>
<dbReference type="InterPro" id="IPR041729">
    <property type="entry name" value="Formyl-FH4-Hydrolase_C"/>
</dbReference>
<evidence type="ECO:0000256" key="3">
    <source>
        <dbReference type="HAMAP-Rule" id="MF_01927"/>
    </source>
</evidence>
<dbReference type="CDD" id="cd04875">
    <property type="entry name" value="ACT_F4HF-DF"/>
    <property type="match status" value="1"/>
</dbReference>
<evidence type="ECO:0000256" key="2">
    <source>
        <dbReference type="ARBA" id="ARBA00022801"/>
    </source>
</evidence>
<dbReference type="GO" id="GO:0006189">
    <property type="term" value="P:'de novo' IMP biosynthetic process"/>
    <property type="evidence" value="ECO:0007669"/>
    <property type="project" value="UniProtKB-UniRule"/>
</dbReference>
<dbReference type="SUPFAM" id="SSF55021">
    <property type="entry name" value="ACT-like"/>
    <property type="match status" value="1"/>
</dbReference>
<dbReference type="PIRSF" id="PIRSF036480">
    <property type="entry name" value="FormyFH4_hydr"/>
    <property type="match status" value="1"/>
</dbReference>
<comment type="caution">
    <text evidence="6">The sequence shown here is derived from an EMBL/GenBank/DDBJ whole genome shotgun (WGS) entry which is preliminary data.</text>
</comment>
<feature type="domain" description="ACT" evidence="5">
    <location>
        <begin position="28"/>
        <end position="111"/>
    </location>
</feature>
<protein>
    <recommendedName>
        <fullName evidence="3 4">Formyltetrahydrofolate deformylase</fullName>
        <ecNumber evidence="3 4">3.5.1.10</ecNumber>
    </recommendedName>
    <alternativeName>
        <fullName evidence="3">Formyl-FH(4) hydrolase</fullName>
    </alternativeName>
</protein>
<dbReference type="EC" id="3.5.1.10" evidence="3 4"/>
<gene>
    <name evidence="3 6" type="primary">purU</name>
    <name evidence="6" type="ORF">GCM10007877_33980</name>
</gene>
<dbReference type="InterPro" id="IPR002376">
    <property type="entry name" value="Formyl_transf_N"/>
</dbReference>
<reference evidence="6 7" key="1">
    <citation type="journal article" date="2014" name="Int. J. Syst. Evol. Microbiol.">
        <title>Complete genome sequence of Corynebacterium casei LMG S-19264T (=DSM 44701T), isolated from a smear-ripened cheese.</title>
        <authorList>
            <consortium name="US DOE Joint Genome Institute (JGI-PGF)"/>
            <person name="Walter F."/>
            <person name="Albersmeier A."/>
            <person name="Kalinowski J."/>
            <person name="Ruckert C."/>
        </authorList>
    </citation>
    <scope>NUCLEOTIDE SEQUENCE [LARGE SCALE GENOMIC DNA]</scope>
    <source>
        <strain evidence="6 7">NBRC 110095</strain>
    </source>
</reference>